<dbReference type="Pfam" id="PF00584">
    <property type="entry name" value="SecE"/>
    <property type="match status" value="1"/>
</dbReference>
<evidence type="ECO:0000313" key="11">
    <source>
        <dbReference type="Proteomes" id="UP000281094"/>
    </source>
</evidence>
<dbReference type="AlphaFoldDB" id="A0A3L7JH30"/>
<dbReference type="PANTHER" id="PTHR33910:SF1">
    <property type="entry name" value="PROTEIN TRANSLOCASE SUBUNIT SECE"/>
    <property type="match status" value="1"/>
</dbReference>
<dbReference type="PRINTS" id="PR01650">
    <property type="entry name" value="SECETRNLCASE"/>
</dbReference>
<dbReference type="PANTHER" id="PTHR33910">
    <property type="entry name" value="PROTEIN TRANSLOCASE SUBUNIT SECE"/>
    <property type="match status" value="1"/>
</dbReference>
<evidence type="ECO:0000256" key="4">
    <source>
        <dbReference type="ARBA" id="ARBA00022692"/>
    </source>
</evidence>
<keyword evidence="8 9" id="KW-0472">Membrane</keyword>
<keyword evidence="7 9" id="KW-0811">Translocation</keyword>
<evidence type="ECO:0000256" key="7">
    <source>
        <dbReference type="ARBA" id="ARBA00023010"/>
    </source>
</evidence>
<dbReference type="Gene3D" id="1.20.5.1030">
    <property type="entry name" value="Preprotein translocase secy subunit"/>
    <property type="match status" value="1"/>
</dbReference>
<keyword evidence="4 9" id="KW-0812">Transmembrane</keyword>
<name>A0A3L7JH30_9HYPH</name>
<dbReference type="GO" id="GO:0065002">
    <property type="term" value="P:intracellular protein transmembrane transport"/>
    <property type="evidence" value="ECO:0007669"/>
    <property type="project" value="UniProtKB-UniRule"/>
</dbReference>
<keyword evidence="6 9" id="KW-1133">Transmembrane helix</keyword>
<evidence type="ECO:0000256" key="3">
    <source>
        <dbReference type="ARBA" id="ARBA00022475"/>
    </source>
</evidence>
<keyword evidence="11" id="KW-1185">Reference proteome</keyword>
<dbReference type="GO" id="GO:0006605">
    <property type="term" value="P:protein targeting"/>
    <property type="evidence" value="ECO:0007669"/>
    <property type="project" value="UniProtKB-UniRule"/>
</dbReference>
<evidence type="ECO:0000256" key="6">
    <source>
        <dbReference type="ARBA" id="ARBA00022989"/>
    </source>
</evidence>
<evidence type="ECO:0000256" key="9">
    <source>
        <dbReference type="HAMAP-Rule" id="MF_00422"/>
    </source>
</evidence>
<dbReference type="InterPro" id="IPR001901">
    <property type="entry name" value="Translocase_SecE/Sec61-g"/>
</dbReference>
<dbReference type="InterPro" id="IPR038379">
    <property type="entry name" value="SecE_sf"/>
</dbReference>
<comment type="subunit">
    <text evidence="9">Component of the Sec protein translocase complex. Heterotrimer consisting of SecY, SecE and SecG subunits. The heterotrimers can form oligomers, although 1 heterotrimer is thought to be able to translocate proteins. Interacts with the ribosome. Interacts with SecDF, and other proteins may be involved. Interacts with SecA.</text>
</comment>
<proteinExistence type="inferred from homology"/>
<protein>
    <recommendedName>
        <fullName evidence="9">Protein translocase subunit SecE</fullName>
    </recommendedName>
</protein>
<evidence type="ECO:0000313" key="10">
    <source>
        <dbReference type="EMBL" id="RLQ87792.1"/>
    </source>
</evidence>
<reference evidence="10 11" key="1">
    <citation type="submission" date="2018-10" db="EMBL/GenBank/DDBJ databases">
        <title>Notoacmeibacter sp. M2BS9Y-3-1, whole genome shotgun sequence.</title>
        <authorList>
            <person name="Tuo L."/>
        </authorList>
    </citation>
    <scope>NUCLEOTIDE SEQUENCE [LARGE SCALE GENOMIC DNA]</scope>
    <source>
        <strain evidence="10 11">M2BS9Y-3-1</strain>
    </source>
</reference>
<dbReference type="GO" id="GO:0009306">
    <property type="term" value="P:protein secretion"/>
    <property type="evidence" value="ECO:0007669"/>
    <property type="project" value="UniProtKB-UniRule"/>
</dbReference>
<dbReference type="NCBIfam" id="TIGR00964">
    <property type="entry name" value="secE_bact"/>
    <property type="match status" value="1"/>
</dbReference>
<dbReference type="Proteomes" id="UP000281094">
    <property type="component" value="Unassembled WGS sequence"/>
</dbReference>
<comment type="similarity">
    <text evidence="9">Belongs to the SecE/SEC61-gamma family.</text>
</comment>
<gene>
    <name evidence="9 10" type="primary">secE</name>
    <name evidence="10" type="ORF">D8780_05815</name>
</gene>
<dbReference type="PROSITE" id="PS01067">
    <property type="entry name" value="SECE_SEC61G"/>
    <property type="match status" value="1"/>
</dbReference>
<dbReference type="GO" id="GO:0005886">
    <property type="term" value="C:plasma membrane"/>
    <property type="evidence" value="ECO:0007669"/>
    <property type="project" value="UniProtKB-SubCell"/>
</dbReference>
<evidence type="ECO:0000256" key="5">
    <source>
        <dbReference type="ARBA" id="ARBA00022927"/>
    </source>
</evidence>
<evidence type="ECO:0000256" key="8">
    <source>
        <dbReference type="ARBA" id="ARBA00023136"/>
    </source>
</evidence>
<keyword evidence="5 9" id="KW-0653">Protein transport</keyword>
<organism evidence="10 11">
    <name type="scientific">Notoacmeibacter ruber</name>
    <dbReference type="NCBI Taxonomy" id="2670375"/>
    <lineage>
        <taxon>Bacteria</taxon>
        <taxon>Pseudomonadati</taxon>
        <taxon>Pseudomonadota</taxon>
        <taxon>Alphaproteobacteria</taxon>
        <taxon>Hyphomicrobiales</taxon>
        <taxon>Notoacmeibacteraceae</taxon>
        <taxon>Notoacmeibacter</taxon>
    </lineage>
</organism>
<evidence type="ECO:0000256" key="1">
    <source>
        <dbReference type="ARBA" id="ARBA00004370"/>
    </source>
</evidence>
<keyword evidence="2 9" id="KW-0813">Transport</keyword>
<dbReference type="GO" id="GO:0008320">
    <property type="term" value="F:protein transmembrane transporter activity"/>
    <property type="evidence" value="ECO:0007669"/>
    <property type="project" value="UniProtKB-UniRule"/>
</dbReference>
<accession>A0A3L7JH30</accession>
<dbReference type="RefSeq" id="WP_121644756.1">
    <property type="nucleotide sequence ID" value="NZ_RCWN01000001.1"/>
</dbReference>
<dbReference type="EMBL" id="RCWN01000001">
    <property type="protein sequence ID" value="RLQ87792.1"/>
    <property type="molecule type" value="Genomic_DNA"/>
</dbReference>
<comment type="subcellular location">
    <subcellularLocation>
        <location evidence="9">Cell membrane</location>
        <topology evidence="9">Single-pass membrane protein</topology>
    </subcellularLocation>
    <subcellularLocation>
        <location evidence="1">Membrane</location>
    </subcellularLocation>
</comment>
<dbReference type="InterPro" id="IPR005807">
    <property type="entry name" value="SecE_bac"/>
</dbReference>
<dbReference type="GO" id="GO:0043952">
    <property type="term" value="P:protein transport by the Sec complex"/>
    <property type="evidence" value="ECO:0007669"/>
    <property type="project" value="UniProtKB-UniRule"/>
</dbReference>
<keyword evidence="3 9" id="KW-1003">Cell membrane</keyword>
<feature type="transmembrane region" description="Helical" evidence="9">
    <location>
        <begin position="31"/>
        <end position="52"/>
    </location>
</feature>
<dbReference type="HAMAP" id="MF_00422">
    <property type="entry name" value="SecE"/>
    <property type="match status" value="1"/>
</dbReference>
<comment type="function">
    <text evidence="9">Essential subunit of the Sec protein translocation channel SecYEG. Clamps together the 2 halves of SecY. May contact the channel plug during translocation.</text>
</comment>
<evidence type="ECO:0000256" key="2">
    <source>
        <dbReference type="ARBA" id="ARBA00022448"/>
    </source>
</evidence>
<comment type="caution">
    <text evidence="10">The sequence shown here is derived from an EMBL/GenBank/DDBJ whole genome shotgun (WGS) entry which is preliminary data.</text>
</comment>
<sequence length="68" mass="7670">MATTRTKNPFVYLQQVRDEARKVVWPSRRETVISTIMVLVMAALAAVFFFAADQVFAIVIELILNIGV</sequence>